<name>A0A7D9D1P7_DEKBR</name>
<evidence type="ECO:0000256" key="1">
    <source>
        <dbReference type="ARBA" id="ARBA00007920"/>
    </source>
</evidence>
<dbReference type="InterPro" id="IPR007751">
    <property type="entry name" value="DUF676_lipase-like"/>
</dbReference>
<dbReference type="InterPro" id="IPR029058">
    <property type="entry name" value="AB_hydrolase_fold"/>
</dbReference>
<dbReference type="Pfam" id="PF05057">
    <property type="entry name" value="DUF676"/>
    <property type="match status" value="1"/>
</dbReference>
<dbReference type="EMBL" id="CABFWN010000004">
    <property type="protein sequence ID" value="VUG18812.1"/>
    <property type="molecule type" value="Genomic_DNA"/>
</dbReference>
<gene>
    <name evidence="4" type="ORF">DEBR0S4_03026G</name>
</gene>
<dbReference type="SUPFAM" id="SSF53474">
    <property type="entry name" value="alpha/beta-Hydrolases"/>
    <property type="match status" value="1"/>
</dbReference>
<comment type="similarity">
    <text evidence="1">Belongs to the putative lipase ROG1 family.</text>
</comment>
<sequence>MIAGLQFNIPNVKTINKWLPSFQSCRTVDYCNRDLNQSTSSLNPYFKVLSKASIDAVQALTAIVKTDTRLVQGVAAFNYRAVPESLYRTNEVENATTNIREDDTVEPESDDQSLDFSKVKKDYRVPKYPIVLCHGFSGFDTLIYIPAVKFSIDMSPFKSETEKKQKKDDALYQEMERGKQEIDRENKLKPKDDSEDENEGGVALFEYWHGIKETLEEHGCRVLVAKVPPFAAIETRAGALNEFIADKVTKWQNKHHTNEKVKINLVAHSMGGLDCRYLISKLEKKNYEIMSLTTISTPHRGTYAADFATKYAPKAAIDNYFPSLRQMTREYSRKMNRELLNDPKVQYFSFGGSAHLNPSDMYYIPWYVIGQKEGPNDGMVSLRSCKWGKYMGHIEGVDHKDLINWMGGVNRIKQAVGAEVDFNPLAFYLSIADNLARNGL</sequence>
<feature type="domain" description="DUF676" evidence="3">
    <location>
        <begin position="239"/>
        <end position="303"/>
    </location>
</feature>
<evidence type="ECO:0000313" key="5">
    <source>
        <dbReference type="Proteomes" id="UP000478008"/>
    </source>
</evidence>
<dbReference type="AlphaFoldDB" id="A0A7D9D1P7"/>
<keyword evidence="5" id="KW-1185">Reference proteome</keyword>
<proteinExistence type="inferred from homology"/>
<feature type="compositionally biased region" description="Basic and acidic residues" evidence="2">
    <location>
        <begin position="175"/>
        <end position="192"/>
    </location>
</feature>
<evidence type="ECO:0000313" key="4">
    <source>
        <dbReference type="EMBL" id="VUG18812.1"/>
    </source>
</evidence>
<evidence type="ECO:0000256" key="2">
    <source>
        <dbReference type="SAM" id="MobiDB-lite"/>
    </source>
</evidence>
<dbReference type="PANTHER" id="PTHR11440">
    <property type="entry name" value="LECITHIN-CHOLESTEROL ACYLTRANSFERASE-RELATED"/>
    <property type="match status" value="1"/>
</dbReference>
<accession>A0A7D9D1P7</accession>
<dbReference type="Proteomes" id="UP000478008">
    <property type="component" value="Unassembled WGS sequence"/>
</dbReference>
<reference evidence="4 5" key="1">
    <citation type="submission" date="2019-07" db="EMBL/GenBank/DDBJ databases">
        <authorList>
            <person name="Friedrich A."/>
            <person name="Schacherer J."/>
        </authorList>
    </citation>
    <scope>NUCLEOTIDE SEQUENCE [LARGE SCALE GENOMIC DNA]</scope>
</reference>
<evidence type="ECO:0000259" key="3">
    <source>
        <dbReference type="Pfam" id="PF05057"/>
    </source>
</evidence>
<feature type="region of interest" description="Disordered" evidence="2">
    <location>
        <begin position="175"/>
        <end position="198"/>
    </location>
</feature>
<protein>
    <submittedName>
        <fullName evidence="4">DEBR0S4_03026g1_1</fullName>
    </submittedName>
</protein>
<organism evidence="4 5">
    <name type="scientific">Dekkera bruxellensis</name>
    <name type="common">Brettanomyces custersii</name>
    <dbReference type="NCBI Taxonomy" id="5007"/>
    <lineage>
        <taxon>Eukaryota</taxon>
        <taxon>Fungi</taxon>
        <taxon>Dikarya</taxon>
        <taxon>Ascomycota</taxon>
        <taxon>Saccharomycotina</taxon>
        <taxon>Pichiomycetes</taxon>
        <taxon>Pichiales</taxon>
        <taxon>Pichiaceae</taxon>
        <taxon>Brettanomyces</taxon>
    </lineage>
</organism>
<dbReference type="Gene3D" id="3.40.50.1820">
    <property type="entry name" value="alpha/beta hydrolase"/>
    <property type="match status" value="1"/>
</dbReference>